<dbReference type="OrthoDB" id="9976889at2"/>
<keyword evidence="1" id="KW-0812">Transmembrane</keyword>
<name>A0A1V0RLA3_9RHOB</name>
<sequence length="55" mass="6149">MKQLAPQMTVNDTHRFGQDANTPLHLPSGWWIAPMVGLGVVMWYWIISALLSVLG</sequence>
<accession>A0A1V0RLA3</accession>
<dbReference type="AlphaFoldDB" id="A0A1V0RLA3"/>
<keyword evidence="3" id="KW-1185">Reference proteome</keyword>
<evidence type="ECO:0000313" key="3">
    <source>
        <dbReference type="Proteomes" id="UP000192273"/>
    </source>
</evidence>
<dbReference type="KEGG" id="rmm:ROSMUCSMR3_01039"/>
<evidence type="ECO:0000256" key="1">
    <source>
        <dbReference type="SAM" id="Phobius"/>
    </source>
</evidence>
<keyword evidence="1" id="KW-0472">Membrane</keyword>
<organism evidence="2 3">
    <name type="scientific">Roseovarius mucosus</name>
    <dbReference type="NCBI Taxonomy" id="215743"/>
    <lineage>
        <taxon>Bacteria</taxon>
        <taxon>Pseudomonadati</taxon>
        <taxon>Pseudomonadota</taxon>
        <taxon>Alphaproteobacteria</taxon>
        <taxon>Rhodobacterales</taxon>
        <taxon>Roseobacteraceae</taxon>
        <taxon>Roseovarius</taxon>
    </lineage>
</organism>
<feature type="transmembrane region" description="Helical" evidence="1">
    <location>
        <begin position="31"/>
        <end position="54"/>
    </location>
</feature>
<reference evidence="2 3" key="1">
    <citation type="submission" date="2017-03" db="EMBL/GenBank/DDBJ databases">
        <title>Genome Sequence of Roseovarius mucosus strain SMR3 Isolated from a culture of the Diatom Skeletonema marinoi.</title>
        <authorList>
            <person name="Topel M."/>
            <person name="Pinder M."/>
            <person name="Johansson O.N."/>
            <person name="Kourtchenko O."/>
            <person name="Godhe A."/>
            <person name="Clarke A.K."/>
        </authorList>
    </citation>
    <scope>NUCLEOTIDE SEQUENCE [LARGE SCALE GENOMIC DNA]</scope>
    <source>
        <strain evidence="2 3">SMR3</strain>
    </source>
</reference>
<dbReference type="Proteomes" id="UP000192273">
    <property type="component" value="Chromosome"/>
</dbReference>
<proteinExistence type="predicted"/>
<gene>
    <name evidence="2" type="ORF">ROSMUCSMR3_01039</name>
</gene>
<evidence type="ECO:0000313" key="2">
    <source>
        <dbReference type="EMBL" id="ARE82534.1"/>
    </source>
</evidence>
<dbReference type="RefSeq" id="WP_157132402.1">
    <property type="nucleotide sequence ID" value="NZ_CP020474.1"/>
</dbReference>
<protein>
    <submittedName>
        <fullName evidence="2">Uncharacterized protein</fullName>
    </submittedName>
</protein>
<dbReference type="EMBL" id="CP020474">
    <property type="protein sequence ID" value="ARE82534.1"/>
    <property type="molecule type" value="Genomic_DNA"/>
</dbReference>
<keyword evidence="1" id="KW-1133">Transmembrane helix</keyword>